<keyword evidence="2" id="KW-0808">Transferase</keyword>
<dbReference type="RefSeq" id="WP_296943403.1">
    <property type="nucleotide sequence ID" value="NZ_LT599032.1"/>
</dbReference>
<sequence length="628" mass="73572">MCKFTIIVPVYNAADYLSRSIKSVLSQSVRDFELILVNDGSCDSSGEICDNYAILDNRIRVFHQENKGASSARNQGLVMANGEWVLFVDADDWIEPIWLETLIKKIQTFDLDLYTFGSQRINNQSVEYIHLPPYTVENNHNFVKTPYYKHSVWAYAFRNSVIQKNDIKFPDKLKYSEDQAFLLKYISKCDKIVSLNKVLYNYYNSPDSVVNRPISIHSSICNIWAANDFLEFCILNNITESFFEHPVRQLYDDFFMYLSMIPDVNKREAQKEYKKAYKKTLQLYPGFGKHRYYKIAYYQLSLPKSLSEGKNKLKNIKYKISMFSKLKQAIYNAIHINQIVREIVYEEVQHNKNFIKIERYRHLAEESTTTGVTTSKYFDHEVIVSLTTYGKRIHDVYLTIESIMHQTAKSNKIILWLAEDEFTMNTIPISLKRLIDRGLTIEFCEDIKSYKKLVPALQKYPDSIIITIDDDVAYQQDLIENLLHSYRKDPDLIHFCRGHKMKITKDGILDSYTRWDFFINNTLTDKLNFPTGVGGILYPPHCLHEDVTNEKLFMVLCPTADDIWFKAMSLLKGTFSRKVYTHNVNGIDYTILNNDIQDETALWNINITKNDEQIKNVFSKYDIYKLLM</sequence>
<proteinExistence type="predicted"/>
<dbReference type="PANTHER" id="PTHR22916:SF51">
    <property type="entry name" value="GLYCOSYLTRANSFERASE EPSH-RELATED"/>
    <property type="match status" value="1"/>
</dbReference>
<gene>
    <name evidence="4" type="ORF">KL86DYS1_31081</name>
</gene>
<evidence type="ECO:0000256" key="2">
    <source>
        <dbReference type="ARBA" id="ARBA00022679"/>
    </source>
</evidence>
<evidence type="ECO:0000313" key="4">
    <source>
        <dbReference type="EMBL" id="SBW05323.1"/>
    </source>
</evidence>
<feature type="domain" description="Glycosyltransferase 2-like" evidence="3">
    <location>
        <begin position="5"/>
        <end position="155"/>
    </location>
</feature>
<reference evidence="4" key="1">
    <citation type="submission" date="2016-04" db="EMBL/GenBank/DDBJ databases">
        <authorList>
            <person name="Evans L.H."/>
            <person name="Alamgir A."/>
            <person name="Owens N."/>
            <person name="Weber N.D."/>
            <person name="Virtaneva K."/>
            <person name="Barbian K."/>
            <person name="Babar A."/>
            <person name="Rosenke K."/>
        </authorList>
    </citation>
    <scope>NUCLEOTIDE SEQUENCE</scope>
    <source>
        <strain evidence="4">86-1</strain>
    </source>
</reference>
<protein>
    <recommendedName>
        <fullName evidence="3">Glycosyltransferase 2-like domain-containing protein</fullName>
    </recommendedName>
</protein>
<dbReference type="Gene3D" id="3.90.550.10">
    <property type="entry name" value="Spore Coat Polysaccharide Biosynthesis Protein SpsA, Chain A"/>
    <property type="match status" value="1"/>
</dbReference>
<dbReference type="AlphaFoldDB" id="A0A212K0X9"/>
<keyword evidence="1" id="KW-0328">Glycosyltransferase</keyword>
<dbReference type="InterPro" id="IPR029044">
    <property type="entry name" value="Nucleotide-diphossugar_trans"/>
</dbReference>
<dbReference type="PANTHER" id="PTHR22916">
    <property type="entry name" value="GLYCOSYLTRANSFERASE"/>
    <property type="match status" value="1"/>
</dbReference>
<dbReference type="Pfam" id="PF00535">
    <property type="entry name" value="Glycos_transf_2"/>
    <property type="match status" value="1"/>
</dbReference>
<organism evidence="4">
    <name type="scientific">uncultured Dysgonomonas sp</name>
    <dbReference type="NCBI Taxonomy" id="206096"/>
    <lineage>
        <taxon>Bacteria</taxon>
        <taxon>Pseudomonadati</taxon>
        <taxon>Bacteroidota</taxon>
        <taxon>Bacteroidia</taxon>
        <taxon>Bacteroidales</taxon>
        <taxon>Dysgonomonadaceae</taxon>
        <taxon>Dysgonomonas</taxon>
        <taxon>environmental samples</taxon>
    </lineage>
</organism>
<dbReference type="CDD" id="cd00761">
    <property type="entry name" value="Glyco_tranf_GTA_type"/>
    <property type="match status" value="1"/>
</dbReference>
<dbReference type="EMBL" id="FLUM01000003">
    <property type="protein sequence ID" value="SBW05323.1"/>
    <property type="molecule type" value="Genomic_DNA"/>
</dbReference>
<dbReference type="InterPro" id="IPR001173">
    <property type="entry name" value="Glyco_trans_2-like"/>
</dbReference>
<evidence type="ECO:0000256" key="1">
    <source>
        <dbReference type="ARBA" id="ARBA00022676"/>
    </source>
</evidence>
<dbReference type="SUPFAM" id="SSF53448">
    <property type="entry name" value="Nucleotide-diphospho-sugar transferases"/>
    <property type="match status" value="2"/>
</dbReference>
<evidence type="ECO:0000259" key="3">
    <source>
        <dbReference type="Pfam" id="PF00535"/>
    </source>
</evidence>
<accession>A0A212K0X9</accession>
<dbReference type="GO" id="GO:0016758">
    <property type="term" value="F:hexosyltransferase activity"/>
    <property type="evidence" value="ECO:0007669"/>
    <property type="project" value="UniProtKB-ARBA"/>
</dbReference>
<name>A0A212K0X9_9BACT</name>